<protein>
    <submittedName>
        <fullName evidence="1">Uncharacterized protein</fullName>
    </submittedName>
</protein>
<comment type="caution">
    <text evidence="1">The sequence shown here is derived from an EMBL/GenBank/DDBJ whole genome shotgun (WGS) entry which is preliminary data.</text>
</comment>
<gene>
    <name evidence="1" type="ORF">NDU88_002749</name>
</gene>
<sequence length="159" mass="17111">MVSSWVISVVKVPAISTGRLFPKANTWTLVGLNGGSGLEWRSGRLGFSFVCGGALDSCAMAWCVRGLQQGVSPRRCAVCLLQVAAPTCWVRPPVAGRGLSQSRWESGQRSGSARRHACVQVWVMTGLVYRGCTLTVRVGGGLLLWVRVGPRRRRVTQGA</sequence>
<dbReference type="AlphaFoldDB" id="A0AAV7UYI8"/>
<dbReference type="Proteomes" id="UP001066276">
    <property type="component" value="Chromosome 2_2"/>
</dbReference>
<organism evidence="1 2">
    <name type="scientific">Pleurodeles waltl</name>
    <name type="common">Iberian ribbed newt</name>
    <dbReference type="NCBI Taxonomy" id="8319"/>
    <lineage>
        <taxon>Eukaryota</taxon>
        <taxon>Metazoa</taxon>
        <taxon>Chordata</taxon>
        <taxon>Craniata</taxon>
        <taxon>Vertebrata</taxon>
        <taxon>Euteleostomi</taxon>
        <taxon>Amphibia</taxon>
        <taxon>Batrachia</taxon>
        <taxon>Caudata</taxon>
        <taxon>Salamandroidea</taxon>
        <taxon>Salamandridae</taxon>
        <taxon>Pleurodelinae</taxon>
        <taxon>Pleurodeles</taxon>
    </lineage>
</organism>
<name>A0AAV7UYI8_PLEWA</name>
<reference evidence="1" key="1">
    <citation type="journal article" date="2022" name="bioRxiv">
        <title>Sequencing and chromosome-scale assembly of the giantPleurodeles waltlgenome.</title>
        <authorList>
            <person name="Brown T."/>
            <person name="Elewa A."/>
            <person name="Iarovenko S."/>
            <person name="Subramanian E."/>
            <person name="Araus A.J."/>
            <person name="Petzold A."/>
            <person name="Susuki M."/>
            <person name="Suzuki K.-i.T."/>
            <person name="Hayashi T."/>
            <person name="Toyoda A."/>
            <person name="Oliveira C."/>
            <person name="Osipova E."/>
            <person name="Leigh N.D."/>
            <person name="Simon A."/>
            <person name="Yun M.H."/>
        </authorList>
    </citation>
    <scope>NUCLEOTIDE SEQUENCE</scope>
    <source>
        <strain evidence="1">20211129_DDA</strain>
        <tissue evidence="1">Liver</tissue>
    </source>
</reference>
<keyword evidence="2" id="KW-1185">Reference proteome</keyword>
<proteinExistence type="predicted"/>
<dbReference type="EMBL" id="JANPWB010000004">
    <property type="protein sequence ID" value="KAJ1193451.1"/>
    <property type="molecule type" value="Genomic_DNA"/>
</dbReference>
<evidence type="ECO:0000313" key="1">
    <source>
        <dbReference type="EMBL" id="KAJ1193451.1"/>
    </source>
</evidence>
<evidence type="ECO:0000313" key="2">
    <source>
        <dbReference type="Proteomes" id="UP001066276"/>
    </source>
</evidence>
<accession>A0AAV7UYI8</accession>